<dbReference type="Gene3D" id="3.40.50.1820">
    <property type="entry name" value="alpha/beta hydrolase"/>
    <property type="match status" value="1"/>
</dbReference>
<dbReference type="GO" id="GO:0005886">
    <property type="term" value="C:plasma membrane"/>
    <property type="evidence" value="ECO:0007669"/>
    <property type="project" value="TreeGrafter"/>
</dbReference>
<dbReference type="GO" id="GO:0008474">
    <property type="term" value="F:palmitoyl-(protein) hydrolase activity"/>
    <property type="evidence" value="ECO:0007669"/>
    <property type="project" value="TreeGrafter"/>
</dbReference>
<sequence>MFWGLNNSPSISTQVSPPKASAFSRFNKLNTGSGDPQASFGGARISCSLPHSHLLRERSLLPKQIVLLGYSIGCFASIHLACSIPEPPAGIILQAPPTSLLRVLLWERACLKHPFKNNSCCADRFSVYEQICNVRVPVLVIHGEDDRTVPVSHGKAICERAVNRAAPLWLRATHDNLENCRETWLRIRTFIKRDIKRMMLSKEEISVGKMK</sequence>
<dbReference type="GO" id="GO:0010008">
    <property type="term" value="C:endosome membrane"/>
    <property type="evidence" value="ECO:0007669"/>
    <property type="project" value="TreeGrafter"/>
</dbReference>
<dbReference type="Pfam" id="PF00326">
    <property type="entry name" value="Peptidase_S9"/>
    <property type="match status" value="1"/>
</dbReference>
<gene>
    <name evidence="2" type="primary">Acey_s0235.g3180</name>
    <name evidence="2" type="synonym">Acey-Y41E3.18</name>
    <name evidence="2" type="ORF">Y032_0235g3180</name>
</gene>
<protein>
    <recommendedName>
        <fullName evidence="1">Peptidase S9 prolyl oligopeptidase catalytic domain-containing protein</fullName>
    </recommendedName>
</protein>
<dbReference type="SUPFAM" id="SSF53474">
    <property type="entry name" value="alpha/beta-Hydrolases"/>
    <property type="match status" value="1"/>
</dbReference>
<dbReference type="EMBL" id="JARK01001571">
    <property type="protein sequence ID" value="EYB89149.1"/>
    <property type="molecule type" value="Genomic_DNA"/>
</dbReference>
<dbReference type="GO" id="GO:0006508">
    <property type="term" value="P:proteolysis"/>
    <property type="evidence" value="ECO:0007669"/>
    <property type="project" value="InterPro"/>
</dbReference>
<evidence type="ECO:0000259" key="1">
    <source>
        <dbReference type="Pfam" id="PF00326"/>
    </source>
</evidence>
<accession>A0A016SFS8</accession>
<feature type="domain" description="Peptidase S9 prolyl oligopeptidase catalytic" evidence="1">
    <location>
        <begin position="56"/>
        <end position="165"/>
    </location>
</feature>
<organism evidence="2 3">
    <name type="scientific">Ancylostoma ceylanicum</name>
    <dbReference type="NCBI Taxonomy" id="53326"/>
    <lineage>
        <taxon>Eukaryota</taxon>
        <taxon>Metazoa</taxon>
        <taxon>Ecdysozoa</taxon>
        <taxon>Nematoda</taxon>
        <taxon>Chromadorea</taxon>
        <taxon>Rhabditida</taxon>
        <taxon>Rhabditina</taxon>
        <taxon>Rhabditomorpha</taxon>
        <taxon>Strongyloidea</taxon>
        <taxon>Ancylostomatidae</taxon>
        <taxon>Ancylostomatinae</taxon>
        <taxon>Ancylostoma</taxon>
    </lineage>
</organism>
<reference evidence="3" key="1">
    <citation type="journal article" date="2015" name="Nat. Genet.">
        <title>The genome and transcriptome of the zoonotic hookworm Ancylostoma ceylanicum identify infection-specific gene families.</title>
        <authorList>
            <person name="Schwarz E.M."/>
            <person name="Hu Y."/>
            <person name="Antoshechkin I."/>
            <person name="Miller M.M."/>
            <person name="Sternberg P.W."/>
            <person name="Aroian R.V."/>
        </authorList>
    </citation>
    <scope>NUCLEOTIDE SEQUENCE</scope>
    <source>
        <strain evidence="3">HY135</strain>
    </source>
</reference>
<dbReference type="PANTHER" id="PTHR12277:SF41">
    <property type="entry name" value="SERINE AMINOPEPTIDASE S33 DOMAIN-CONTAINING PROTEIN"/>
    <property type="match status" value="1"/>
</dbReference>
<dbReference type="InterPro" id="IPR029058">
    <property type="entry name" value="AB_hydrolase_fold"/>
</dbReference>
<comment type="caution">
    <text evidence="2">The sequence shown here is derived from an EMBL/GenBank/DDBJ whole genome shotgun (WGS) entry which is preliminary data.</text>
</comment>
<dbReference type="PANTHER" id="PTHR12277">
    <property type="entry name" value="ALPHA/BETA HYDROLASE DOMAIN-CONTAINING PROTEIN"/>
    <property type="match status" value="1"/>
</dbReference>
<evidence type="ECO:0000313" key="3">
    <source>
        <dbReference type="Proteomes" id="UP000024635"/>
    </source>
</evidence>
<keyword evidence="3" id="KW-1185">Reference proteome</keyword>
<dbReference type="OrthoDB" id="446723at2759"/>
<evidence type="ECO:0000313" key="2">
    <source>
        <dbReference type="EMBL" id="EYB89149.1"/>
    </source>
</evidence>
<dbReference type="AlphaFoldDB" id="A0A016SFS8"/>
<proteinExistence type="predicted"/>
<dbReference type="Proteomes" id="UP000024635">
    <property type="component" value="Unassembled WGS sequence"/>
</dbReference>
<dbReference type="GO" id="GO:0008236">
    <property type="term" value="F:serine-type peptidase activity"/>
    <property type="evidence" value="ECO:0007669"/>
    <property type="project" value="InterPro"/>
</dbReference>
<dbReference type="STRING" id="53326.A0A016SFS8"/>
<dbReference type="InterPro" id="IPR001375">
    <property type="entry name" value="Peptidase_S9_cat"/>
</dbReference>
<name>A0A016SFS8_9BILA</name>